<evidence type="ECO:0000313" key="3">
    <source>
        <dbReference type="Proteomes" id="UP001159042"/>
    </source>
</evidence>
<evidence type="ECO:0008006" key="4">
    <source>
        <dbReference type="Google" id="ProtNLM"/>
    </source>
</evidence>
<reference evidence="2 3" key="1">
    <citation type="journal article" date="2023" name="Insect Mol. Biol.">
        <title>Genome sequencing provides insights into the evolution of gene families encoding plant cell wall-degrading enzymes in longhorned beetles.</title>
        <authorList>
            <person name="Shin N.R."/>
            <person name="Okamura Y."/>
            <person name="Kirsch R."/>
            <person name="Pauchet Y."/>
        </authorList>
    </citation>
    <scope>NUCLEOTIDE SEQUENCE [LARGE SCALE GENOMIC DNA]</scope>
    <source>
        <strain evidence="2">EAD_L_NR</strain>
    </source>
</reference>
<dbReference type="Proteomes" id="UP001159042">
    <property type="component" value="Unassembled WGS sequence"/>
</dbReference>
<comment type="caution">
    <text evidence="2">The sequence shown here is derived from an EMBL/GenBank/DDBJ whole genome shotgun (WGS) entry which is preliminary data.</text>
</comment>
<dbReference type="Gene3D" id="6.10.140.2220">
    <property type="match status" value="1"/>
</dbReference>
<name>A0AAV8V9P3_9CUCU</name>
<sequence length="303" mass="33761">MNRSTDYPKMITSDSSNSAAQDNTSFRDMLLQFAKLSQSERTELMQNFKPPPPYPEVTVHPVPTTTAAPTNSLLHGILTKETGGIRLPIHYRYMDDLKLYASEERDLRQPLKIVEEYSQVVSIEFGNDKCTLIHLNRGRLGNYREDVQLVDGNSPTKQNNKTSFSPTLARLLTAPEKAVNHQTTIQPTMTNTTGIHPSNMSISEILSTSKARNEITITPVTQYETSNKGRSTEEDETEDGADRLVIDEGNEGGSESRRTTDNNSETGDEVPPCQGCNQKPAQFVCAGCGNQWYCSRDCQVINH</sequence>
<organism evidence="2 3">
    <name type="scientific">Exocentrus adspersus</name>
    <dbReference type="NCBI Taxonomy" id="1586481"/>
    <lineage>
        <taxon>Eukaryota</taxon>
        <taxon>Metazoa</taxon>
        <taxon>Ecdysozoa</taxon>
        <taxon>Arthropoda</taxon>
        <taxon>Hexapoda</taxon>
        <taxon>Insecta</taxon>
        <taxon>Pterygota</taxon>
        <taxon>Neoptera</taxon>
        <taxon>Endopterygota</taxon>
        <taxon>Coleoptera</taxon>
        <taxon>Polyphaga</taxon>
        <taxon>Cucujiformia</taxon>
        <taxon>Chrysomeloidea</taxon>
        <taxon>Cerambycidae</taxon>
        <taxon>Lamiinae</taxon>
        <taxon>Acanthocinini</taxon>
        <taxon>Exocentrus</taxon>
    </lineage>
</organism>
<feature type="compositionally biased region" description="Polar residues" evidence="1">
    <location>
        <begin position="217"/>
        <end position="229"/>
    </location>
</feature>
<dbReference type="AlphaFoldDB" id="A0AAV8V9P3"/>
<evidence type="ECO:0000313" key="2">
    <source>
        <dbReference type="EMBL" id="KAJ8910934.1"/>
    </source>
</evidence>
<dbReference type="SUPFAM" id="SSF144232">
    <property type="entry name" value="HIT/MYND zinc finger-like"/>
    <property type="match status" value="1"/>
</dbReference>
<protein>
    <recommendedName>
        <fullName evidence="4">Reverse transcriptase domain-containing protein</fullName>
    </recommendedName>
</protein>
<feature type="region of interest" description="Disordered" evidence="1">
    <location>
        <begin position="1"/>
        <end position="22"/>
    </location>
</feature>
<dbReference type="EMBL" id="JANEYG010000233">
    <property type="protein sequence ID" value="KAJ8910934.1"/>
    <property type="molecule type" value="Genomic_DNA"/>
</dbReference>
<keyword evidence="3" id="KW-1185">Reference proteome</keyword>
<gene>
    <name evidence="2" type="ORF">NQ315_014354</name>
</gene>
<feature type="compositionally biased region" description="Polar residues" evidence="1">
    <location>
        <begin position="12"/>
        <end position="22"/>
    </location>
</feature>
<evidence type="ECO:0000256" key="1">
    <source>
        <dbReference type="SAM" id="MobiDB-lite"/>
    </source>
</evidence>
<proteinExistence type="predicted"/>
<feature type="region of interest" description="Disordered" evidence="1">
    <location>
        <begin position="217"/>
        <end position="271"/>
    </location>
</feature>
<accession>A0AAV8V9P3</accession>